<feature type="transmembrane region" description="Helical" evidence="5">
    <location>
        <begin position="64"/>
        <end position="82"/>
    </location>
</feature>
<evidence type="ECO:0000259" key="6">
    <source>
        <dbReference type="Pfam" id="PF13515"/>
    </source>
</evidence>
<protein>
    <recommendedName>
        <fullName evidence="6">Integral membrane bound transporter domain-containing protein</fullName>
    </recommendedName>
</protein>
<reference evidence="8" key="1">
    <citation type="journal article" date="2019" name="Int. J. Syst. Evol. Microbiol.">
        <title>The Global Catalogue of Microorganisms (GCM) 10K type strain sequencing project: providing services to taxonomists for standard genome sequencing and annotation.</title>
        <authorList>
            <consortium name="The Broad Institute Genomics Platform"/>
            <consortium name="The Broad Institute Genome Sequencing Center for Infectious Disease"/>
            <person name="Wu L."/>
            <person name="Ma J."/>
        </authorList>
    </citation>
    <scope>NUCLEOTIDE SEQUENCE [LARGE SCALE GENOMIC DNA]</scope>
    <source>
        <strain evidence="8">JCM 16373</strain>
    </source>
</reference>
<feature type="domain" description="Integral membrane bound transporter" evidence="6">
    <location>
        <begin position="54"/>
        <end position="181"/>
    </location>
</feature>
<evidence type="ECO:0000313" key="7">
    <source>
        <dbReference type="EMBL" id="GAA2622021.1"/>
    </source>
</evidence>
<feature type="transmembrane region" description="Helical" evidence="5">
    <location>
        <begin position="89"/>
        <end position="106"/>
    </location>
</feature>
<evidence type="ECO:0000256" key="5">
    <source>
        <dbReference type="SAM" id="Phobius"/>
    </source>
</evidence>
<dbReference type="Pfam" id="PF13515">
    <property type="entry name" value="FUSC_2"/>
    <property type="match status" value="1"/>
</dbReference>
<organism evidence="7 8">
    <name type="scientific">Streptomyces axinellae</name>
    <dbReference type="NCBI Taxonomy" id="552788"/>
    <lineage>
        <taxon>Bacteria</taxon>
        <taxon>Bacillati</taxon>
        <taxon>Actinomycetota</taxon>
        <taxon>Actinomycetes</taxon>
        <taxon>Kitasatosporales</taxon>
        <taxon>Streptomycetaceae</taxon>
        <taxon>Streptomyces</taxon>
    </lineage>
</organism>
<feature type="transmembrane region" description="Helical" evidence="5">
    <location>
        <begin position="164"/>
        <end position="186"/>
    </location>
</feature>
<comment type="subcellular location">
    <subcellularLocation>
        <location evidence="1">Membrane</location>
        <topology evidence="1">Multi-pass membrane protein</topology>
    </subcellularLocation>
</comment>
<feature type="transmembrane region" description="Helical" evidence="5">
    <location>
        <begin position="39"/>
        <end position="58"/>
    </location>
</feature>
<evidence type="ECO:0000256" key="2">
    <source>
        <dbReference type="ARBA" id="ARBA00022692"/>
    </source>
</evidence>
<dbReference type="EMBL" id="BAAARJ010000012">
    <property type="protein sequence ID" value="GAA2622021.1"/>
    <property type="molecule type" value="Genomic_DNA"/>
</dbReference>
<evidence type="ECO:0000313" key="8">
    <source>
        <dbReference type="Proteomes" id="UP001501447"/>
    </source>
</evidence>
<dbReference type="Proteomes" id="UP001501447">
    <property type="component" value="Unassembled WGS sequence"/>
</dbReference>
<keyword evidence="2 5" id="KW-0812">Transmembrane</keyword>
<name>A0ABP6CNN9_9ACTN</name>
<sequence>MKMAETAAGPQRTQAAAQGPWARTKQWLRRARSDGYERHTLTLIAKSALAAASCWWIAHDLMSAPSPAFAPFSAVLIMQVTVYQSLVQALRYVGAVVVGVGVQGVLGFLAGPYLLTFVLVALAALAIGRWRPLGSQGPQVATAAFFAFSTYVSATGSAERWTQLGQIIVLVLIGCGVGILVNTLVLPPMRYRSAEYGIHTLAHSLCDLVGDMYPALREGKLEAERTQHWRERASQLGSIVQQAQASVHTAWESTFYNPRRLRRRHRHRTSFTDYQAVVDALERVSYQVASMARSLDQWSADHDSEEAARPGDFVRAYGDFLAALAHISELLSQIDEDALPDQSQKLCEAAAEAQKARDRLEQGARESSLPLSDPAQPYGLLMAEATRLMDEFQHTCDVLKHGVDTAPASAASVGEGGG</sequence>
<evidence type="ECO:0000256" key="4">
    <source>
        <dbReference type="ARBA" id="ARBA00023136"/>
    </source>
</evidence>
<evidence type="ECO:0000256" key="3">
    <source>
        <dbReference type="ARBA" id="ARBA00022989"/>
    </source>
</evidence>
<keyword evidence="3 5" id="KW-1133">Transmembrane helix</keyword>
<keyword evidence="4 5" id="KW-0472">Membrane</keyword>
<comment type="caution">
    <text evidence="7">The sequence shown here is derived from an EMBL/GenBank/DDBJ whole genome shotgun (WGS) entry which is preliminary data.</text>
</comment>
<proteinExistence type="predicted"/>
<dbReference type="InterPro" id="IPR049453">
    <property type="entry name" value="Memb_transporter_dom"/>
</dbReference>
<accession>A0ABP6CNN9</accession>
<evidence type="ECO:0000256" key="1">
    <source>
        <dbReference type="ARBA" id="ARBA00004141"/>
    </source>
</evidence>
<keyword evidence="8" id="KW-1185">Reference proteome</keyword>
<feature type="transmembrane region" description="Helical" evidence="5">
    <location>
        <begin position="140"/>
        <end position="158"/>
    </location>
</feature>
<gene>
    <name evidence="7" type="ORF">GCM10009863_40160</name>
</gene>